<comment type="caution">
    <text evidence="3">The sequence shown here is derived from an EMBL/GenBank/DDBJ whole genome shotgun (WGS) entry which is preliminary data.</text>
</comment>
<accession>A0ABT0B397</accession>
<reference evidence="3" key="1">
    <citation type="submission" date="2022-03" db="EMBL/GenBank/DDBJ databases">
        <title>Identification of a novel bacterium isolated from mangrove sediments.</title>
        <authorList>
            <person name="Pan X."/>
        </authorList>
    </citation>
    <scope>NUCLEOTIDE SEQUENCE</scope>
    <source>
        <strain evidence="3">B2580</strain>
    </source>
</reference>
<proteinExistence type="predicted"/>
<dbReference type="EMBL" id="JALHLE010000018">
    <property type="protein sequence ID" value="MCJ2179386.1"/>
    <property type="molecule type" value="Genomic_DNA"/>
</dbReference>
<evidence type="ECO:0000256" key="2">
    <source>
        <dbReference type="SAM" id="SignalP"/>
    </source>
</evidence>
<feature type="transmembrane region" description="Helical" evidence="1">
    <location>
        <begin position="53"/>
        <end position="77"/>
    </location>
</feature>
<name>A0ABT0B397_9SPHN</name>
<evidence type="ECO:0000313" key="3">
    <source>
        <dbReference type="EMBL" id="MCJ2179386.1"/>
    </source>
</evidence>
<dbReference type="RefSeq" id="WP_243994304.1">
    <property type="nucleotide sequence ID" value="NZ_JALHLE010000018.1"/>
</dbReference>
<keyword evidence="1" id="KW-1133">Transmembrane helix</keyword>
<gene>
    <name evidence="3" type="ORF">MTR64_12465</name>
</gene>
<dbReference type="Proteomes" id="UP001162880">
    <property type="component" value="Unassembled WGS sequence"/>
</dbReference>
<keyword evidence="4" id="KW-1185">Reference proteome</keyword>
<feature type="signal peptide" evidence="2">
    <location>
        <begin position="1"/>
        <end position="22"/>
    </location>
</feature>
<feature type="chain" id="PRO_5046623907" evidence="2">
    <location>
        <begin position="23"/>
        <end position="84"/>
    </location>
</feature>
<keyword evidence="1" id="KW-0812">Transmembrane</keyword>
<evidence type="ECO:0000313" key="4">
    <source>
        <dbReference type="Proteomes" id="UP001162880"/>
    </source>
</evidence>
<sequence length="84" mass="8033">MRFGKLLAAITASSLIATPVLANSAAPLSLAKLGNVKTSTAAGKTNKQAQGAAVSPLIIVGGVVGGITLGVVAFTAASNGSDSP</sequence>
<keyword evidence="1" id="KW-0472">Membrane</keyword>
<protein>
    <submittedName>
        <fullName evidence="3">Uncharacterized protein</fullName>
    </submittedName>
</protein>
<organism evidence="3 4">
    <name type="scientific">Novosphingobium album</name>
    <name type="common">ex Hu et al. 2023</name>
    <dbReference type="NCBI Taxonomy" id="2930093"/>
    <lineage>
        <taxon>Bacteria</taxon>
        <taxon>Pseudomonadati</taxon>
        <taxon>Pseudomonadota</taxon>
        <taxon>Alphaproteobacteria</taxon>
        <taxon>Sphingomonadales</taxon>
        <taxon>Sphingomonadaceae</taxon>
        <taxon>Novosphingobium</taxon>
    </lineage>
</organism>
<evidence type="ECO:0000256" key="1">
    <source>
        <dbReference type="SAM" id="Phobius"/>
    </source>
</evidence>
<keyword evidence="2" id="KW-0732">Signal</keyword>